<dbReference type="AlphaFoldDB" id="A0A4R3N4C2"/>
<feature type="domain" description="SHSP" evidence="4">
    <location>
        <begin position="30"/>
        <end position="143"/>
    </location>
</feature>
<dbReference type="GO" id="GO:0009408">
    <property type="term" value="P:response to heat"/>
    <property type="evidence" value="ECO:0007669"/>
    <property type="project" value="InterPro"/>
</dbReference>
<keyword evidence="1" id="KW-0346">Stress response</keyword>
<dbReference type="PROSITE" id="PS01031">
    <property type="entry name" value="SHSP"/>
    <property type="match status" value="1"/>
</dbReference>
<proteinExistence type="inferred from homology"/>
<dbReference type="OrthoDB" id="1806521at2"/>
<dbReference type="SUPFAM" id="SSF49764">
    <property type="entry name" value="HSP20-like chaperones"/>
    <property type="match status" value="1"/>
</dbReference>
<dbReference type="PANTHER" id="PTHR46733">
    <property type="entry name" value="26.5 KDA HEAT SHOCK PROTEIN, MITOCHONDRIAL"/>
    <property type="match status" value="1"/>
</dbReference>
<evidence type="ECO:0000256" key="3">
    <source>
        <dbReference type="RuleBase" id="RU003616"/>
    </source>
</evidence>
<protein>
    <submittedName>
        <fullName evidence="5">HSP20 family protein</fullName>
    </submittedName>
</protein>
<dbReference type="InterPro" id="IPR044587">
    <property type="entry name" value="HSP21-like"/>
</dbReference>
<dbReference type="InterPro" id="IPR008978">
    <property type="entry name" value="HSP20-like_chaperone"/>
</dbReference>
<dbReference type="Proteomes" id="UP000294650">
    <property type="component" value="Unassembled WGS sequence"/>
</dbReference>
<organism evidence="5 6">
    <name type="scientific">Melghiribacillus thermohalophilus</name>
    <dbReference type="NCBI Taxonomy" id="1324956"/>
    <lineage>
        <taxon>Bacteria</taxon>
        <taxon>Bacillati</taxon>
        <taxon>Bacillota</taxon>
        <taxon>Bacilli</taxon>
        <taxon>Bacillales</taxon>
        <taxon>Bacillaceae</taxon>
        <taxon>Melghiribacillus</taxon>
    </lineage>
</organism>
<dbReference type="CDD" id="cd06464">
    <property type="entry name" value="ACD_sHsps-like"/>
    <property type="match status" value="1"/>
</dbReference>
<sequence length="143" mass="16621">MNKLPDDPFQHLGRIMNQVDRFFHDVSKEMGTLLHENHIEMEEREKEYIITCSLPHMIQKDHVQLHIENHVLFISAHLNQSSELKNENMLKKSSYASQFRRMIPLPPDALTEEVHATLNKGVLTVRIPKSGKDTSKVIDIDLE</sequence>
<name>A0A4R3N4C2_9BACI</name>
<reference evidence="5 6" key="1">
    <citation type="submission" date="2019-03" db="EMBL/GenBank/DDBJ databases">
        <title>Genomic Encyclopedia of Type Strains, Phase IV (KMG-IV): sequencing the most valuable type-strain genomes for metagenomic binning, comparative biology and taxonomic classification.</title>
        <authorList>
            <person name="Goeker M."/>
        </authorList>
    </citation>
    <scope>NUCLEOTIDE SEQUENCE [LARGE SCALE GENOMIC DNA]</scope>
    <source>
        <strain evidence="5 6">DSM 25894</strain>
    </source>
</reference>
<dbReference type="PANTHER" id="PTHR46733:SF4">
    <property type="entry name" value="HEAT SHOCK PROTEIN 21, CHLOROPLASTIC"/>
    <property type="match status" value="1"/>
</dbReference>
<dbReference type="Pfam" id="PF00011">
    <property type="entry name" value="HSP20"/>
    <property type="match status" value="1"/>
</dbReference>
<accession>A0A4R3N4C2</accession>
<dbReference type="InterPro" id="IPR002068">
    <property type="entry name" value="A-crystallin/Hsp20_dom"/>
</dbReference>
<comment type="caution">
    <text evidence="5">The sequence shown here is derived from an EMBL/GenBank/DDBJ whole genome shotgun (WGS) entry which is preliminary data.</text>
</comment>
<evidence type="ECO:0000256" key="1">
    <source>
        <dbReference type="ARBA" id="ARBA00023016"/>
    </source>
</evidence>
<dbReference type="EMBL" id="SMAN01000006">
    <property type="protein sequence ID" value="TCT23614.1"/>
    <property type="molecule type" value="Genomic_DNA"/>
</dbReference>
<keyword evidence="6" id="KW-1185">Reference proteome</keyword>
<evidence type="ECO:0000313" key="6">
    <source>
        <dbReference type="Proteomes" id="UP000294650"/>
    </source>
</evidence>
<dbReference type="RefSeq" id="WP_132371410.1">
    <property type="nucleotide sequence ID" value="NZ_SMAN01000006.1"/>
</dbReference>
<evidence type="ECO:0000256" key="2">
    <source>
        <dbReference type="PROSITE-ProRule" id="PRU00285"/>
    </source>
</evidence>
<comment type="similarity">
    <text evidence="2 3">Belongs to the small heat shock protein (HSP20) family.</text>
</comment>
<gene>
    <name evidence="5" type="ORF">EDD68_10624</name>
</gene>
<evidence type="ECO:0000259" key="4">
    <source>
        <dbReference type="PROSITE" id="PS01031"/>
    </source>
</evidence>
<evidence type="ECO:0000313" key="5">
    <source>
        <dbReference type="EMBL" id="TCT23614.1"/>
    </source>
</evidence>
<dbReference type="Gene3D" id="2.60.40.790">
    <property type="match status" value="1"/>
</dbReference>